<dbReference type="Pfam" id="PF19192">
    <property type="entry name" value="Response_reg_2"/>
    <property type="match status" value="1"/>
</dbReference>
<sequence>MTEQSFQDVMSKTAAQFLQSVVVLDDQVVCRPLPEAATTSQVASGLKYPGKKTTAKPDNPVSEPTEASGANGNGRHTFELFQVVHGFAARGVVCGTLNPLVENDDGIVKAGILKAGKRADIVILDWQIDDDKGRMAMDLIEKLMEADNEARAARRRLVLIYTGDDVTDVKDTFDERFKKDFVGRNDEPYRDRNGFRVAFLSKPGGSSNLPEAVDFPELPEEAIKEFARMNSGLLSRAALRGLAVIRENTHRILSRFPPELDGAYLAHRAMTTPPQAAEGHIGPLLASELEDVLAGAGLEDSLGLEVVKQWLKESGAKNAESIEKMLSEGAENNPPEGKSKKQWSKSLKGNPHTLTEFIFDSPPEKAKNTDEQFAALTTLRFPSTTEHRMTLGTVVRQEGDSDDYWLCVTPACDCVRLKNERHKLFFLRCKSAGNSSKVHFLVPSDGEGAKYIPITVGFQIEDGHHWEFEPDPDKQMVLAEFCENGKSFLFPVTTQNTKLHWVAELKPAHARRITHHFASKWSRVGVTEAEWLRRSSDL</sequence>
<protein>
    <recommendedName>
        <fullName evidence="2">Response receiver domain-containing protein</fullName>
    </recommendedName>
</protein>
<name>A0A450TI12_9GAMM</name>
<evidence type="ECO:0000256" key="1">
    <source>
        <dbReference type="SAM" id="MobiDB-lite"/>
    </source>
</evidence>
<feature type="region of interest" description="Disordered" evidence="1">
    <location>
        <begin position="327"/>
        <end position="348"/>
    </location>
</feature>
<proteinExistence type="predicted"/>
<evidence type="ECO:0000313" key="3">
    <source>
        <dbReference type="EMBL" id="VFJ66886.1"/>
    </source>
</evidence>
<gene>
    <name evidence="3" type="ORF">BECKDK2373C_GA0170839_11565</name>
</gene>
<evidence type="ECO:0000259" key="2">
    <source>
        <dbReference type="Pfam" id="PF19192"/>
    </source>
</evidence>
<organism evidence="3">
    <name type="scientific">Candidatus Kentrum sp. DK</name>
    <dbReference type="NCBI Taxonomy" id="2126562"/>
    <lineage>
        <taxon>Bacteria</taxon>
        <taxon>Pseudomonadati</taxon>
        <taxon>Pseudomonadota</taxon>
        <taxon>Gammaproteobacteria</taxon>
        <taxon>Candidatus Kentrum</taxon>
    </lineage>
</organism>
<accession>A0A450TI12</accession>
<reference evidence="3" key="1">
    <citation type="submission" date="2019-02" db="EMBL/GenBank/DDBJ databases">
        <authorList>
            <person name="Gruber-Vodicka R. H."/>
            <person name="Seah K. B. B."/>
        </authorList>
    </citation>
    <scope>NUCLEOTIDE SEQUENCE</scope>
    <source>
        <strain evidence="3">BECK_DK161</strain>
    </source>
</reference>
<dbReference type="EMBL" id="CAADEY010000156">
    <property type="protein sequence ID" value="VFJ66886.1"/>
    <property type="molecule type" value="Genomic_DNA"/>
</dbReference>
<dbReference type="InterPro" id="IPR043834">
    <property type="entry name" value="REC"/>
</dbReference>
<feature type="domain" description="Response receiver" evidence="2">
    <location>
        <begin position="17"/>
        <end position="205"/>
    </location>
</feature>
<feature type="region of interest" description="Disordered" evidence="1">
    <location>
        <begin position="41"/>
        <end position="72"/>
    </location>
</feature>
<dbReference type="AlphaFoldDB" id="A0A450TI12"/>